<evidence type="ECO:0000256" key="2">
    <source>
        <dbReference type="ARBA" id="ARBA00007520"/>
    </source>
</evidence>
<dbReference type="PANTHER" id="PTHR23501:SF12">
    <property type="entry name" value="MAJOR FACILITATOR SUPERFAMILY (MFS) PROFILE DOMAIN-CONTAINING PROTEIN-RELATED"/>
    <property type="match status" value="1"/>
</dbReference>
<dbReference type="PANTHER" id="PTHR23501">
    <property type="entry name" value="MAJOR FACILITATOR SUPERFAMILY"/>
    <property type="match status" value="1"/>
</dbReference>
<keyword evidence="9" id="KW-1185">Reference proteome</keyword>
<dbReference type="OrthoDB" id="10021397at2759"/>
<keyword evidence="5 7" id="KW-1133">Transmembrane helix</keyword>
<dbReference type="Proteomes" id="UP000800035">
    <property type="component" value="Unassembled WGS sequence"/>
</dbReference>
<dbReference type="GO" id="GO:0022857">
    <property type="term" value="F:transmembrane transporter activity"/>
    <property type="evidence" value="ECO:0007669"/>
    <property type="project" value="TreeGrafter"/>
</dbReference>
<feature type="transmembrane region" description="Helical" evidence="7">
    <location>
        <begin position="129"/>
        <end position="152"/>
    </location>
</feature>
<evidence type="ECO:0000256" key="6">
    <source>
        <dbReference type="ARBA" id="ARBA00023136"/>
    </source>
</evidence>
<feature type="transmembrane region" description="Helical" evidence="7">
    <location>
        <begin position="192"/>
        <end position="212"/>
    </location>
</feature>
<keyword evidence="3" id="KW-0813">Transport</keyword>
<keyword evidence="6 7" id="KW-0472">Membrane</keyword>
<name>A0A6A5THR9_9PLEO</name>
<gene>
    <name evidence="8" type="ORF">CC80DRAFT_572764</name>
</gene>
<proteinExistence type="inferred from homology"/>
<sequence length="238" mass="26228">MPIFGFANVGLSPWTAFMVDSSTLFLWWIPNDLYTRMRYDETARNKLESIRLASGFASSSMSPLERARQACSVRNETLHTERAVTPSLGLTTITAFGIALLAFILQQRFSILMTKEARVFPVQCLRSKTFILLQSCAQTALAVPLYYIPLFFQFARSETAVRSALRLLPFVIVNILAVFSNGFFLANPKLSYYSAWLLTSSLLTTIGGALFFGTLKASTSLGAIYGYSILIAPGAGLA</sequence>
<evidence type="ECO:0000256" key="7">
    <source>
        <dbReference type="SAM" id="Phobius"/>
    </source>
</evidence>
<dbReference type="AlphaFoldDB" id="A0A6A5THR9"/>
<evidence type="ECO:0000256" key="3">
    <source>
        <dbReference type="ARBA" id="ARBA00022448"/>
    </source>
</evidence>
<comment type="subcellular location">
    <subcellularLocation>
        <location evidence="1">Membrane</location>
        <topology evidence="1">Multi-pass membrane protein</topology>
    </subcellularLocation>
</comment>
<evidence type="ECO:0000256" key="4">
    <source>
        <dbReference type="ARBA" id="ARBA00022692"/>
    </source>
</evidence>
<dbReference type="EMBL" id="ML977012">
    <property type="protein sequence ID" value="KAF1952161.1"/>
    <property type="molecule type" value="Genomic_DNA"/>
</dbReference>
<evidence type="ECO:0000256" key="5">
    <source>
        <dbReference type="ARBA" id="ARBA00022989"/>
    </source>
</evidence>
<accession>A0A6A5THR9</accession>
<reference evidence="8" key="1">
    <citation type="journal article" date="2020" name="Stud. Mycol.">
        <title>101 Dothideomycetes genomes: a test case for predicting lifestyles and emergence of pathogens.</title>
        <authorList>
            <person name="Haridas S."/>
            <person name="Albert R."/>
            <person name="Binder M."/>
            <person name="Bloem J."/>
            <person name="Labutti K."/>
            <person name="Salamov A."/>
            <person name="Andreopoulos B."/>
            <person name="Baker S."/>
            <person name="Barry K."/>
            <person name="Bills G."/>
            <person name="Bluhm B."/>
            <person name="Cannon C."/>
            <person name="Castanera R."/>
            <person name="Culley D."/>
            <person name="Daum C."/>
            <person name="Ezra D."/>
            <person name="Gonzalez J."/>
            <person name="Henrissat B."/>
            <person name="Kuo A."/>
            <person name="Liang C."/>
            <person name="Lipzen A."/>
            <person name="Lutzoni F."/>
            <person name="Magnuson J."/>
            <person name="Mondo S."/>
            <person name="Nolan M."/>
            <person name="Ohm R."/>
            <person name="Pangilinan J."/>
            <person name="Park H.-J."/>
            <person name="Ramirez L."/>
            <person name="Alfaro M."/>
            <person name="Sun H."/>
            <person name="Tritt A."/>
            <person name="Yoshinaga Y."/>
            <person name="Zwiers L.-H."/>
            <person name="Turgeon B."/>
            <person name="Goodwin S."/>
            <person name="Spatafora J."/>
            <person name="Crous P."/>
            <person name="Grigoriev I."/>
        </authorList>
    </citation>
    <scope>NUCLEOTIDE SEQUENCE</scope>
    <source>
        <strain evidence="8">CBS 675.92</strain>
    </source>
</reference>
<protein>
    <recommendedName>
        <fullName evidence="10">MFS general substrate transporter</fullName>
    </recommendedName>
</protein>
<comment type="similarity">
    <text evidence="2">Belongs to the major facilitator superfamily. TCR/Tet family.</text>
</comment>
<keyword evidence="4 7" id="KW-0812">Transmembrane</keyword>
<feature type="transmembrane region" description="Helical" evidence="7">
    <location>
        <begin position="88"/>
        <end position="109"/>
    </location>
</feature>
<evidence type="ECO:0000256" key="1">
    <source>
        <dbReference type="ARBA" id="ARBA00004141"/>
    </source>
</evidence>
<feature type="transmembrane region" description="Helical" evidence="7">
    <location>
        <begin position="164"/>
        <end position="186"/>
    </location>
</feature>
<evidence type="ECO:0000313" key="8">
    <source>
        <dbReference type="EMBL" id="KAF1952161.1"/>
    </source>
</evidence>
<dbReference type="GO" id="GO:0005886">
    <property type="term" value="C:plasma membrane"/>
    <property type="evidence" value="ECO:0007669"/>
    <property type="project" value="TreeGrafter"/>
</dbReference>
<organism evidence="8 9">
    <name type="scientific">Byssothecium circinans</name>
    <dbReference type="NCBI Taxonomy" id="147558"/>
    <lineage>
        <taxon>Eukaryota</taxon>
        <taxon>Fungi</taxon>
        <taxon>Dikarya</taxon>
        <taxon>Ascomycota</taxon>
        <taxon>Pezizomycotina</taxon>
        <taxon>Dothideomycetes</taxon>
        <taxon>Pleosporomycetidae</taxon>
        <taxon>Pleosporales</taxon>
        <taxon>Massarineae</taxon>
        <taxon>Massarinaceae</taxon>
        <taxon>Byssothecium</taxon>
    </lineage>
</organism>
<evidence type="ECO:0000313" key="9">
    <source>
        <dbReference type="Proteomes" id="UP000800035"/>
    </source>
</evidence>
<feature type="transmembrane region" description="Helical" evidence="7">
    <location>
        <begin position="6"/>
        <end position="29"/>
    </location>
</feature>
<evidence type="ECO:0008006" key="10">
    <source>
        <dbReference type="Google" id="ProtNLM"/>
    </source>
</evidence>